<feature type="transmembrane region" description="Helical" evidence="1">
    <location>
        <begin position="51"/>
        <end position="72"/>
    </location>
</feature>
<protein>
    <recommendedName>
        <fullName evidence="4">DUF2798 domain-containing protein</fullName>
    </recommendedName>
</protein>
<feature type="transmembrane region" description="Helical" evidence="1">
    <location>
        <begin position="123"/>
        <end position="148"/>
    </location>
</feature>
<dbReference type="AlphaFoldDB" id="A0A173UMM3"/>
<evidence type="ECO:0000313" key="3">
    <source>
        <dbReference type="Proteomes" id="UP000095598"/>
    </source>
</evidence>
<keyword evidence="1" id="KW-1133">Transmembrane helix</keyword>
<feature type="transmembrane region" description="Helical" evidence="1">
    <location>
        <begin position="168"/>
        <end position="191"/>
    </location>
</feature>
<sequence>MKIAHNRKWRSATSLVEGLYYFFALFLEEKQQFITTRRGEKKMPQNKRESLIYTFIMCFMMVFWMSIYNVSLHMGGLSMESIKAGWLGFPIAYIFAMCCDWFFVSKIAKGFAFKYLVKPDSSVLRKVISVSCCMVVPMVIIMSLYGAVEVSIEMGNFSNLLIMWLTNIPKNFVMALPYQLIIAGPVVRFVFRAAFPEGKVLA</sequence>
<evidence type="ECO:0000313" key="2">
    <source>
        <dbReference type="EMBL" id="CUN16303.1"/>
    </source>
</evidence>
<proteinExistence type="predicted"/>
<feature type="transmembrane region" description="Helical" evidence="1">
    <location>
        <begin position="84"/>
        <end position="103"/>
    </location>
</feature>
<reference evidence="2 3" key="1">
    <citation type="submission" date="2015-09" db="EMBL/GenBank/DDBJ databases">
        <authorList>
            <consortium name="Pathogen Informatics"/>
        </authorList>
    </citation>
    <scope>NUCLEOTIDE SEQUENCE [LARGE SCALE GENOMIC DNA]</scope>
    <source>
        <strain evidence="2 3">2789STDY5608868</strain>
    </source>
</reference>
<evidence type="ECO:0000256" key="1">
    <source>
        <dbReference type="SAM" id="Phobius"/>
    </source>
</evidence>
<gene>
    <name evidence="2" type="ORF">ERS852425_03029</name>
</gene>
<accession>A0A173UMM3</accession>
<organism evidence="2 3">
    <name type="scientific">Anaerostipes hadrus</name>
    <dbReference type="NCBI Taxonomy" id="649756"/>
    <lineage>
        <taxon>Bacteria</taxon>
        <taxon>Bacillati</taxon>
        <taxon>Bacillota</taxon>
        <taxon>Clostridia</taxon>
        <taxon>Lachnospirales</taxon>
        <taxon>Lachnospiraceae</taxon>
        <taxon>Anaerostipes</taxon>
    </lineage>
</organism>
<dbReference type="InterPro" id="IPR021529">
    <property type="entry name" value="DUF2798"/>
</dbReference>
<dbReference type="Proteomes" id="UP000095598">
    <property type="component" value="Unassembled WGS sequence"/>
</dbReference>
<dbReference type="EMBL" id="CYXT01000031">
    <property type="protein sequence ID" value="CUN16303.1"/>
    <property type="molecule type" value="Genomic_DNA"/>
</dbReference>
<keyword evidence="1" id="KW-0472">Membrane</keyword>
<dbReference type="Pfam" id="PF11391">
    <property type="entry name" value="DUF2798"/>
    <property type="match status" value="2"/>
</dbReference>
<name>A0A173UMM3_ANAHA</name>
<keyword evidence="1" id="KW-0812">Transmembrane</keyword>
<evidence type="ECO:0008006" key="4">
    <source>
        <dbReference type="Google" id="ProtNLM"/>
    </source>
</evidence>